<accession>A0A9J5XBU9</accession>
<name>A0A9J5XBU9_SOLCO</name>
<protein>
    <submittedName>
        <fullName evidence="1">Uncharacterized protein</fullName>
    </submittedName>
</protein>
<dbReference type="Proteomes" id="UP000824120">
    <property type="component" value="Chromosome 9"/>
</dbReference>
<dbReference type="AlphaFoldDB" id="A0A9J5XBU9"/>
<reference evidence="1 2" key="1">
    <citation type="submission" date="2020-09" db="EMBL/GenBank/DDBJ databases">
        <title>De no assembly of potato wild relative species, Solanum commersonii.</title>
        <authorList>
            <person name="Cho K."/>
        </authorList>
    </citation>
    <scope>NUCLEOTIDE SEQUENCE [LARGE SCALE GENOMIC DNA]</scope>
    <source>
        <strain evidence="1">LZ3.2</strain>
        <tissue evidence="1">Leaf</tissue>
    </source>
</reference>
<proteinExistence type="predicted"/>
<gene>
    <name evidence="1" type="ORF">H5410_044778</name>
</gene>
<keyword evidence="2" id="KW-1185">Reference proteome</keyword>
<sequence length="89" mass="10079">MNRCEYNYVVLLILSPKILQDSRAFSSVFLEMLDDVDLLEMLLISGNVEKRFVVSSRSLGRTPLMTPSKSYIVDSIASSNCRMLVEELS</sequence>
<dbReference type="EMBL" id="JACXVP010000009">
    <property type="protein sequence ID" value="KAG5584344.1"/>
    <property type="molecule type" value="Genomic_DNA"/>
</dbReference>
<organism evidence="1 2">
    <name type="scientific">Solanum commersonii</name>
    <name type="common">Commerson's wild potato</name>
    <name type="synonym">Commerson's nightshade</name>
    <dbReference type="NCBI Taxonomy" id="4109"/>
    <lineage>
        <taxon>Eukaryota</taxon>
        <taxon>Viridiplantae</taxon>
        <taxon>Streptophyta</taxon>
        <taxon>Embryophyta</taxon>
        <taxon>Tracheophyta</taxon>
        <taxon>Spermatophyta</taxon>
        <taxon>Magnoliopsida</taxon>
        <taxon>eudicotyledons</taxon>
        <taxon>Gunneridae</taxon>
        <taxon>Pentapetalae</taxon>
        <taxon>asterids</taxon>
        <taxon>lamiids</taxon>
        <taxon>Solanales</taxon>
        <taxon>Solanaceae</taxon>
        <taxon>Solanoideae</taxon>
        <taxon>Solaneae</taxon>
        <taxon>Solanum</taxon>
    </lineage>
</organism>
<evidence type="ECO:0000313" key="2">
    <source>
        <dbReference type="Proteomes" id="UP000824120"/>
    </source>
</evidence>
<evidence type="ECO:0000313" key="1">
    <source>
        <dbReference type="EMBL" id="KAG5584344.1"/>
    </source>
</evidence>
<comment type="caution">
    <text evidence="1">The sequence shown here is derived from an EMBL/GenBank/DDBJ whole genome shotgun (WGS) entry which is preliminary data.</text>
</comment>